<dbReference type="CDD" id="cd13606">
    <property type="entry name" value="PBP2_ProX_like"/>
    <property type="match status" value="1"/>
</dbReference>
<dbReference type="Gene3D" id="3.40.190.10">
    <property type="entry name" value="Periplasmic binding protein-like II"/>
    <property type="match status" value="1"/>
</dbReference>
<organism evidence="2 3">
    <name type="scientific">Nocardioides pocheonensis</name>
    <dbReference type="NCBI Taxonomy" id="661485"/>
    <lineage>
        <taxon>Bacteria</taxon>
        <taxon>Bacillati</taxon>
        <taxon>Actinomycetota</taxon>
        <taxon>Actinomycetes</taxon>
        <taxon>Propionibacteriales</taxon>
        <taxon>Nocardioidaceae</taxon>
        <taxon>Nocardioides</taxon>
    </lineage>
</organism>
<dbReference type="Pfam" id="PF04069">
    <property type="entry name" value="OpuAC"/>
    <property type="match status" value="1"/>
</dbReference>
<keyword evidence="3" id="KW-1185">Reference proteome</keyword>
<name>A0A3N0GWE7_9ACTN</name>
<protein>
    <submittedName>
        <fullName evidence="2">ABC transporter substrate-binding protein</fullName>
    </submittedName>
</protein>
<comment type="caution">
    <text evidence="2">The sequence shown here is derived from an EMBL/GenBank/DDBJ whole genome shotgun (WGS) entry which is preliminary data.</text>
</comment>
<reference evidence="2 3" key="1">
    <citation type="submission" date="2018-11" db="EMBL/GenBank/DDBJ databases">
        <authorList>
            <person name="Li F."/>
        </authorList>
    </citation>
    <scope>NUCLEOTIDE SEQUENCE [LARGE SCALE GENOMIC DNA]</scope>
    <source>
        <strain evidence="2 3">Gsoil 818</strain>
    </source>
</reference>
<dbReference type="RefSeq" id="WP_123221629.1">
    <property type="nucleotide sequence ID" value="NZ_RJSF01000007.1"/>
</dbReference>
<dbReference type="GO" id="GO:0043190">
    <property type="term" value="C:ATP-binding cassette (ABC) transporter complex"/>
    <property type="evidence" value="ECO:0007669"/>
    <property type="project" value="InterPro"/>
</dbReference>
<accession>A0A3N0GWE7</accession>
<evidence type="ECO:0000313" key="2">
    <source>
        <dbReference type="EMBL" id="RNM16739.1"/>
    </source>
</evidence>
<dbReference type="Gene3D" id="3.40.190.120">
    <property type="entry name" value="Osmoprotection protein (prox), domain 2"/>
    <property type="match status" value="1"/>
</dbReference>
<dbReference type="GO" id="GO:0022857">
    <property type="term" value="F:transmembrane transporter activity"/>
    <property type="evidence" value="ECO:0007669"/>
    <property type="project" value="InterPro"/>
</dbReference>
<dbReference type="PROSITE" id="PS51257">
    <property type="entry name" value="PROKAR_LIPOPROTEIN"/>
    <property type="match status" value="1"/>
</dbReference>
<proteinExistence type="predicted"/>
<sequence>MHTSLVRRTLVALVAIPLMFTAACGGGGGKVVIVGQKFTEADIMTQLYKAVLDNAGYDTSVKNLGARDIYLSPLMKGDVTISADYLSSMTEALNRKANGDSAPKVASADEQATLTQLNKLAKKDGLTALEPAKAEDANAFAVTQKFAQDNHLTTLSDLGASGLSVKLGGNSDCPQRADCQKGLEDTYGIKVSGFEPTGFGSQATKDDLVHGVTQIGSVGTTDATLDKLGLVILADDKHLQNAENLVPIVNSDWLKDNAKAKKALDKLSAVLTTADLTAMIGKVDLDRQKAADVAKAYLKDKGLI</sequence>
<dbReference type="OrthoDB" id="9781705at2"/>
<dbReference type="AlphaFoldDB" id="A0A3N0GWE7"/>
<feature type="domain" description="ABC-type glycine betaine transport system substrate-binding" evidence="1">
    <location>
        <begin position="30"/>
        <end position="299"/>
    </location>
</feature>
<evidence type="ECO:0000259" key="1">
    <source>
        <dbReference type="Pfam" id="PF04069"/>
    </source>
</evidence>
<dbReference type="SUPFAM" id="SSF53850">
    <property type="entry name" value="Periplasmic binding protein-like II"/>
    <property type="match status" value="1"/>
</dbReference>
<evidence type="ECO:0000313" key="3">
    <source>
        <dbReference type="Proteomes" id="UP000279994"/>
    </source>
</evidence>
<dbReference type="InterPro" id="IPR007210">
    <property type="entry name" value="ABC_Gly_betaine_transp_sub-bd"/>
</dbReference>
<gene>
    <name evidence="2" type="ORF">EFL26_04280</name>
</gene>
<dbReference type="EMBL" id="RJSF01000007">
    <property type="protein sequence ID" value="RNM16739.1"/>
    <property type="molecule type" value="Genomic_DNA"/>
</dbReference>
<dbReference type="Proteomes" id="UP000279994">
    <property type="component" value="Unassembled WGS sequence"/>
</dbReference>